<keyword evidence="4" id="KW-1185">Reference proteome</keyword>
<dbReference type="EMBL" id="CP021748">
    <property type="protein sequence ID" value="ARX86119.1"/>
    <property type="molecule type" value="Genomic_DNA"/>
</dbReference>
<dbReference type="InterPro" id="IPR011600">
    <property type="entry name" value="Pept_C14_caspase"/>
</dbReference>
<dbReference type="PANTHER" id="PTHR48104">
    <property type="entry name" value="METACASPASE-4"/>
    <property type="match status" value="1"/>
</dbReference>
<sequence length="749" mass="77671">MGSIFAFLAGVNAYDPLLARPLRGCVNDVTAARELLTRRTSGAARTAVVCDGEVTVDVVEDGIRRFLGAAGPGDTALFWFSGHGTHTWATGADLLVEATGRNQALLCADGPLPDKRLGALLDAVAARGAHVAAVLDCCFSGGATREPEGLVARFAPPVGAEAAPGAEAWRPRGPWAAEARDVPVRDDAGRHVLLAASRLDQLSYEGRFSGRPHGAFTYALLGAVRDAGPDVTYRNLLAAADARVQRGGVGQQPVLYPAVPGGVADLPFLGGAVARAPGPYLLRLGTRGWEVDCGTGHGLRDGAGAEGTEFRVVGDEGEGGEREGGGGEGGGAVEGWSQARTQDQGQGQYQDQGQGQGQARRHAQAEAEDQDRTRARAQVLRAREVYADRTLVDPVGWEPVGGRVYPVALSALALAPATVGFGTPSCGARATEGSGPQHPSFEAELRQALATSGPGNGPSPLLRLITTPADTGTGTGPGIGTGTGTGTGAVTDPTPEAAADLHFRVEPRDGLAHILRRDDTPFTAPLPLADPGDVPRVVDCLAHLTRWHQIRDLAPRPSVLDNLVQVEIAPWGAPPGQVLVPNGSGEIVCAYGPEGAQPREPWVTVRLHNRSPGRTLWCLLLDLTDSYGSHSALFPGHFIGPGRTGHALDGEPVQLSLPASRPAVPGASARDWLKLVVAEGELNTVPFHLPAWDAEATGARDAVVGFGTGALRLDPPGGAVGSRDLGSVTSGSPGRWTARTISLRTVVPD</sequence>
<feature type="domain" description="Peptidase C14 caspase" evidence="2">
    <location>
        <begin position="6"/>
        <end position="256"/>
    </location>
</feature>
<organism evidence="3 4">
    <name type="scientific">Streptomyces alboflavus</name>
    <dbReference type="NCBI Taxonomy" id="67267"/>
    <lineage>
        <taxon>Bacteria</taxon>
        <taxon>Bacillati</taxon>
        <taxon>Actinomycetota</taxon>
        <taxon>Actinomycetes</taxon>
        <taxon>Kitasatosporales</taxon>
        <taxon>Streptomycetaceae</taxon>
        <taxon>Streptomyces</taxon>
    </lineage>
</organism>
<dbReference type="PANTHER" id="PTHR48104:SF30">
    <property type="entry name" value="METACASPASE-1"/>
    <property type="match status" value="1"/>
</dbReference>
<dbReference type="InterPro" id="IPR050452">
    <property type="entry name" value="Metacaspase"/>
</dbReference>
<dbReference type="Gene3D" id="3.40.50.1460">
    <property type="match status" value="1"/>
</dbReference>
<accession>A0A1Z1WID0</accession>
<gene>
    <name evidence="3" type="ORF">SMD44_05588</name>
</gene>
<dbReference type="RefSeq" id="WP_237307464.1">
    <property type="nucleotide sequence ID" value="NZ_CP021748.1"/>
</dbReference>
<dbReference type="GO" id="GO:0006508">
    <property type="term" value="P:proteolysis"/>
    <property type="evidence" value="ECO:0007669"/>
    <property type="project" value="InterPro"/>
</dbReference>
<name>A0A1Z1WID0_9ACTN</name>
<evidence type="ECO:0000313" key="3">
    <source>
        <dbReference type="EMBL" id="ARX86119.1"/>
    </source>
</evidence>
<dbReference type="KEGG" id="salf:SMD44_05588"/>
<dbReference type="Pfam" id="PF00656">
    <property type="entry name" value="Peptidase_C14"/>
    <property type="match status" value="1"/>
</dbReference>
<feature type="compositionally biased region" description="Basic and acidic residues" evidence="1">
    <location>
        <begin position="314"/>
        <end position="325"/>
    </location>
</feature>
<dbReference type="GO" id="GO:0005737">
    <property type="term" value="C:cytoplasm"/>
    <property type="evidence" value="ECO:0007669"/>
    <property type="project" value="TreeGrafter"/>
</dbReference>
<dbReference type="GO" id="GO:0004197">
    <property type="term" value="F:cysteine-type endopeptidase activity"/>
    <property type="evidence" value="ECO:0007669"/>
    <property type="project" value="InterPro"/>
</dbReference>
<evidence type="ECO:0000259" key="2">
    <source>
        <dbReference type="Pfam" id="PF00656"/>
    </source>
</evidence>
<feature type="compositionally biased region" description="Low complexity" evidence="1">
    <location>
        <begin position="334"/>
        <end position="353"/>
    </location>
</feature>
<reference evidence="3 4" key="1">
    <citation type="submission" date="2017-05" db="EMBL/GenBank/DDBJ databases">
        <title>Streptomyces alboflavus Genome sequencing and assembly.</title>
        <authorList>
            <person name="Wang Y."/>
            <person name="Du B."/>
            <person name="Ding Y."/>
            <person name="Liu H."/>
            <person name="Hou Q."/>
            <person name="Liu K."/>
            <person name="Wang C."/>
            <person name="Yao L."/>
        </authorList>
    </citation>
    <scope>NUCLEOTIDE SEQUENCE [LARGE SCALE GENOMIC DNA]</scope>
    <source>
        <strain evidence="3 4">MDJK44</strain>
    </source>
</reference>
<feature type="region of interest" description="Disordered" evidence="1">
    <location>
        <begin position="314"/>
        <end position="374"/>
    </location>
</feature>
<dbReference type="Proteomes" id="UP000195880">
    <property type="component" value="Chromosome"/>
</dbReference>
<protein>
    <recommendedName>
        <fullName evidence="2">Peptidase C14 caspase domain-containing protein</fullName>
    </recommendedName>
</protein>
<dbReference type="eggNOG" id="COG4249">
    <property type="taxonomic scope" value="Bacteria"/>
</dbReference>
<evidence type="ECO:0000256" key="1">
    <source>
        <dbReference type="SAM" id="MobiDB-lite"/>
    </source>
</evidence>
<proteinExistence type="predicted"/>
<evidence type="ECO:0000313" key="4">
    <source>
        <dbReference type="Proteomes" id="UP000195880"/>
    </source>
</evidence>
<dbReference type="STRING" id="67267.GCA_000716675_05675"/>
<dbReference type="AlphaFoldDB" id="A0A1Z1WID0"/>